<dbReference type="Proteomes" id="UP001229955">
    <property type="component" value="Chromosome"/>
</dbReference>
<keyword evidence="4" id="KW-1185">Reference proteome</keyword>
<dbReference type="EMBL" id="CP130613">
    <property type="protein sequence ID" value="WKW13937.1"/>
    <property type="molecule type" value="Genomic_DNA"/>
</dbReference>
<protein>
    <submittedName>
        <fullName evidence="2">Uncharacterized protein</fullName>
    </submittedName>
</protein>
<organism evidence="2">
    <name type="scientific">Pseudogemmatithrix spongiicola</name>
    <dbReference type="NCBI Taxonomy" id="3062599"/>
    <lineage>
        <taxon>Bacteria</taxon>
        <taxon>Pseudomonadati</taxon>
        <taxon>Gemmatimonadota</taxon>
        <taxon>Gemmatimonadia</taxon>
        <taxon>Gemmatimonadales</taxon>
        <taxon>Gemmatimonadaceae</taxon>
        <taxon>Pseudogemmatithrix</taxon>
    </lineage>
</organism>
<evidence type="ECO:0000313" key="3">
    <source>
        <dbReference type="EMBL" id="WKW13937.1"/>
    </source>
</evidence>
<dbReference type="EMBL" id="CP130612">
    <property type="protein sequence ID" value="WKW11027.1"/>
    <property type="molecule type" value="Genomic_DNA"/>
</dbReference>
<dbReference type="AlphaFoldDB" id="A0AA49JSC9"/>
<feature type="chain" id="PRO_5041386825" evidence="1">
    <location>
        <begin position="23"/>
        <end position="377"/>
    </location>
</feature>
<gene>
    <name evidence="2" type="ORF">Strain138_000261</name>
    <name evidence="3" type="ORF">Strain318_000261</name>
</gene>
<dbReference type="KEGG" id="pspc:Strain318_000261"/>
<sequence>MRNALIIALLAAAPLSAQQPRAARPLPAPNAQLEEPWSGPLQLVELKNGDIVVHDSREKRLVVTSFSSQEQREAARDGSGPLEYRSVMAMWRTVGDSVQILDLMQQRILVLDPTGRARRTQPMAGAGDPMALMRTPFTRTVDAQGRWYGEGRDMSFEGGRLSFGDSVVVVRTDPRTAKADSLIKFFNIVRAPQISAQVMRMQVPGYPKYDIWGVFPDGRVMLLRANGYVPEIVLPDGQRRRAAALPYPRLPVTEADKKAMMDSVQKALDEGLRQSAGMVPAGTQMPRFELVPPEPWQTEKPPFTGDRILIDPRGRAWVPVVDRTPGQRYDLLNADGAIVDAIKLPPRVQLLGFGASGMYTALRDEDDLLVIRRHPLP</sequence>
<evidence type="ECO:0000313" key="2">
    <source>
        <dbReference type="EMBL" id="WKW11027.1"/>
    </source>
</evidence>
<accession>A0AA49JY39</accession>
<feature type="signal peptide" evidence="1">
    <location>
        <begin position="1"/>
        <end position="22"/>
    </location>
</feature>
<reference evidence="2" key="1">
    <citation type="submission" date="2023-07" db="EMBL/GenBank/DDBJ databases">
        <authorList>
            <person name="Haufschild T."/>
            <person name="Kallscheuer N."/>
            <person name="Hammer J."/>
            <person name="Kohn T."/>
            <person name="Kabuu M."/>
            <person name="Jogler M."/>
            <person name="Wohfarth N."/>
            <person name="Heuer A."/>
            <person name="Rohde M."/>
            <person name="van Teeseling M.C.F."/>
            <person name="Jogler C."/>
        </authorList>
    </citation>
    <scope>NUCLEOTIDE SEQUENCE</scope>
    <source>
        <strain evidence="2">Strain 138</strain>
        <strain evidence="3">Strain 318</strain>
    </source>
</reference>
<keyword evidence="1" id="KW-0732">Signal</keyword>
<name>A0AA49JSC9_9BACT</name>
<dbReference type="RefSeq" id="WP_367886732.1">
    <property type="nucleotide sequence ID" value="NZ_CP130612.1"/>
</dbReference>
<proteinExistence type="predicted"/>
<dbReference type="SUPFAM" id="SSF101898">
    <property type="entry name" value="NHL repeat"/>
    <property type="match status" value="1"/>
</dbReference>
<evidence type="ECO:0000313" key="4">
    <source>
        <dbReference type="Proteomes" id="UP001229955"/>
    </source>
</evidence>
<evidence type="ECO:0000256" key="1">
    <source>
        <dbReference type="SAM" id="SignalP"/>
    </source>
</evidence>
<accession>A0AA49JSC9</accession>